<proteinExistence type="predicted"/>
<reference evidence="2" key="1">
    <citation type="submission" date="2016-10" db="EMBL/GenBank/DDBJ databases">
        <authorList>
            <person name="Varghese N."/>
            <person name="Submissions S."/>
        </authorList>
    </citation>
    <scope>NUCLEOTIDE SEQUENCE [LARGE SCALE GENOMIC DNA]</scope>
    <source>
        <strain evidence="2">DSM 20406</strain>
    </source>
</reference>
<gene>
    <name evidence="1" type="ORF">SAMN04487834_100178</name>
</gene>
<accession>A0A1H6Q710</accession>
<dbReference type="AlphaFoldDB" id="A0A1H6Q710"/>
<evidence type="ECO:0000313" key="1">
    <source>
        <dbReference type="EMBL" id="SEI37666.1"/>
    </source>
</evidence>
<dbReference type="STRING" id="322505.SAMN04487836_101114"/>
<protein>
    <submittedName>
        <fullName evidence="1">Uncharacterized protein</fullName>
    </submittedName>
</protein>
<organism evidence="1 2">
    <name type="scientific">Sharpea azabuensis</name>
    <dbReference type="NCBI Taxonomy" id="322505"/>
    <lineage>
        <taxon>Bacteria</taxon>
        <taxon>Bacillati</taxon>
        <taxon>Bacillota</taxon>
        <taxon>Erysipelotrichia</taxon>
        <taxon>Erysipelotrichales</taxon>
        <taxon>Coprobacillaceae</taxon>
        <taxon>Sharpea</taxon>
    </lineage>
</organism>
<dbReference type="EMBL" id="FNYK01000001">
    <property type="protein sequence ID" value="SEI37666.1"/>
    <property type="molecule type" value="Genomic_DNA"/>
</dbReference>
<dbReference type="Proteomes" id="UP000183028">
    <property type="component" value="Unassembled WGS sequence"/>
</dbReference>
<evidence type="ECO:0000313" key="2">
    <source>
        <dbReference type="Proteomes" id="UP000183028"/>
    </source>
</evidence>
<keyword evidence="2" id="KW-1185">Reference proteome</keyword>
<sequence>MMEGSFLSIQNDSDETEWKFYAKFYITSYLVKCYTYLWRRSVKIMRYQENFKNIKLFTDYKKSDRIKSNYILKT</sequence>
<name>A0A1H6Q710_9FIRM</name>